<dbReference type="Pfam" id="PF02517">
    <property type="entry name" value="Rce1-like"/>
    <property type="match status" value="1"/>
</dbReference>
<evidence type="ECO:0000313" key="4">
    <source>
        <dbReference type="Proteomes" id="UP000051992"/>
    </source>
</evidence>
<dbReference type="PANTHER" id="PTHR36435:SF1">
    <property type="entry name" value="CAAX AMINO TERMINAL PROTEASE FAMILY PROTEIN"/>
    <property type="match status" value="1"/>
</dbReference>
<gene>
    <name evidence="3" type="ORF">IV50_GL001102</name>
</gene>
<dbReference type="InterPro" id="IPR052710">
    <property type="entry name" value="CAAX_protease"/>
</dbReference>
<dbReference type="AlphaFoldDB" id="A0A0R2GZH8"/>
<proteinExistence type="inferred from homology"/>
<dbReference type="GO" id="GO:0004175">
    <property type="term" value="F:endopeptidase activity"/>
    <property type="evidence" value="ECO:0007669"/>
    <property type="project" value="UniProtKB-ARBA"/>
</dbReference>
<dbReference type="InterPro" id="IPR003675">
    <property type="entry name" value="Rce1/LyrA-like_dom"/>
</dbReference>
<comment type="similarity">
    <text evidence="1">Belongs to the UPF0177 family.</text>
</comment>
<sequence>MNNKTLQTVDNLFKGIVWLVVGIILNTAIQLFATAGSQGLALSFGFPAKGRLATVLMVGITIIFMAMTVSIMLWAIRRVSPNVGLHPFQVQKLKWVGYGFASIIVGSMVINAVRVLVTGQVSEPENQRMLEQMAQQEGYGLIFILVLAVIVAPLVEELIFRGIILNYFFKNGWWWTNVFLSAGLFGLYHVYTGFNLFDFLQYSLMGLILAIVYKKTRQIQYAMALHFVNNSFSMLVLVLTMVLH</sequence>
<evidence type="ECO:0000313" key="3">
    <source>
        <dbReference type="EMBL" id="KRN46129.1"/>
    </source>
</evidence>
<comment type="caution">
    <text evidence="3">The sequence shown here is derived from an EMBL/GenBank/DDBJ whole genome shotgun (WGS) entry which is preliminary data.</text>
</comment>
<name>A0A0R2GZH8_WEIVI</name>
<protein>
    <submittedName>
        <fullName evidence="3">Metal-dependent membrane protease</fullName>
    </submittedName>
</protein>
<dbReference type="GO" id="GO:0006508">
    <property type="term" value="P:proteolysis"/>
    <property type="evidence" value="ECO:0007669"/>
    <property type="project" value="UniProtKB-KW"/>
</dbReference>
<accession>A0A0R2GZH8</accession>
<evidence type="ECO:0000259" key="2">
    <source>
        <dbReference type="Pfam" id="PF02517"/>
    </source>
</evidence>
<evidence type="ECO:0000256" key="1">
    <source>
        <dbReference type="ARBA" id="ARBA00009067"/>
    </source>
</evidence>
<dbReference type="Proteomes" id="UP000051992">
    <property type="component" value="Unassembled WGS sequence"/>
</dbReference>
<keyword evidence="3" id="KW-0378">Hydrolase</keyword>
<dbReference type="RefSeq" id="WP_057746239.1">
    <property type="nucleotide sequence ID" value="NZ_BJLU01000005.1"/>
</dbReference>
<reference evidence="3 4" key="1">
    <citation type="journal article" date="2015" name="Genome Announc.">
        <title>Expanding the biotechnology potential of lactobacilli through comparative genomics of 213 strains and associated genera.</title>
        <authorList>
            <person name="Sun Z."/>
            <person name="Harris H.M."/>
            <person name="McCann A."/>
            <person name="Guo C."/>
            <person name="Argimon S."/>
            <person name="Zhang W."/>
            <person name="Yang X."/>
            <person name="Jeffery I.B."/>
            <person name="Cooney J.C."/>
            <person name="Kagawa T.F."/>
            <person name="Liu W."/>
            <person name="Song Y."/>
            <person name="Salvetti E."/>
            <person name="Wrobel A."/>
            <person name="Rasinkangas P."/>
            <person name="Parkhill J."/>
            <person name="Rea M.C."/>
            <person name="O'Sullivan O."/>
            <person name="Ritari J."/>
            <person name="Douillard F.P."/>
            <person name="Paul Ross R."/>
            <person name="Yang R."/>
            <person name="Briner A.E."/>
            <person name="Felis G.E."/>
            <person name="de Vos W.M."/>
            <person name="Barrangou R."/>
            <person name="Klaenhammer T.R."/>
            <person name="Caufield P.W."/>
            <person name="Cui Y."/>
            <person name="Zhang H."/>
            <person name="O'Toole P.W."/>
        </authorList>
    </citation>
    <scope>NUCLEOTIDE SEQUENCE [LARGE SCALE GENOMIC DNA]</scope>
    <source>
        <strain evidence="3 4">DSM 20410</strain>
    </source>
</reference>
<keyword evidence="4" id="KW-1185">Reference proteome</keyword>
<dbReference type="GO" id="GO:0080120">
    <property type="term" value="P:CAAX-box protein maturation"/>
    <property type="evidence" value="ECO:0007669"/>
    <property type="project" value="UniProtKB-ARBA"/>
</dbReference>
<feature type="domain" description="CAAX prenyl protease 2/Lysostaphin resistance protein A-like" evidence="2">
    <location>
        <begin position="141"/>
        <end position="231"/>
    </location>
</feature>
<dbReference type="PATRIC" id="fig|1629.5.peg.1109"/>
<dbReference type="EMBL" id="JQBM01000003">
    <property type="protein sequence ID" value="KRN46129.1"/>
    <property type="molecule type" value="Genomic_DNA"/>
</dbReference>
<keyword evidence="3" id="KW-0645">Protease</keyword>
<dbReference type="OrthoDB" id="8607342at2"/>
<dbReference type="PANTHER" id="PTHR36435">
    <property type="entry name" value="SLR1288 PROTEIN"/>
    <property type="match status" value="1"/>
</dbReference>
<organism evidence="3 4">
    <name type="scientific">Weissella viridescens</name>
    <name type="common">Lactobacillus viridescens</name>
    <dbReference type="NCBI Taxonomy" id="1629"/>
    <lineage>
        <taxon>Bacteria</taxon>
        <taxon>Bacillati</taxon>
        <taxon>Bacillota</taxon>
        <taxon>Bacilli</taxon>
        <taxon>Lactobacillales</taxon>
        <taxon>Lactobacillaceae</taxon>
        <taxon>Weissella</taxon>
    </lineage>
</organism>